<protein>
    <submittedName>
        <fullName evidence="2">Uncharacterized protein</fullName>
    </submittedName>
</protein>
<comment type="caution">
    <text evidence="2">The sequence shown here is derived from an EMBL/GenBank/DDBJ whole genome shotgun (WGS) entry which is preliminary data.</text>
</comment>
<name>A0ABW2SWD2_9ACTN</name>
<dbReference type="Proteomes" id="UP001596514">
    <property type="component" value="Unassembled WGS sequence"/>
</dbReference>
<keyword evidence="3" id="KW-1185">Reference proteome</keyword>
<feature type="region of interest" description="Disordered" evidence="1">
    <location>
        <begin position="370"/>
        <end position="389"/>
    </location>
</feature>
<organism evidence="2 3">
    <name type="scientific">Streptosporangium amethystogenes subsp. fukuiense</name>
    <dbReference type="NCBI Taxonomy" id="698418"/>
    <lineage>
        <taxon>Bacteria</taxon>
        <taxon>Bacillati</taxon>
        <taxon>Actinomycetota</taxon>
        <taxon>Actinomycetes</taxon>
        <taxon>Streptosporangiales</taxon>
        <taxon>Streptosporangiaceae</taxon>
        <taxon>Streptosporangium</taxon>
    </lineage>
</organism>
<reference evidence="3" key="1">
    <citation type="journal article" date="2019" name="Int. J. Syst. Evol. Microbiol.">
        <title>The Global Catalogue of Microorganisms (GCM) 10K type strain sequencing project: providing services to taxonomists for standard genome sequencing and annotation.</title>
        <authorList>
            <consortium name="The Broad Institute Genomics Platform"/>
            <consortium name="The Broad Institute Genome Sequencing Center for Infectious Disease"/>
            <person name="Wu L."/>
            <person name="Ma J."/>
        </authorList>
    </citation>
    <scope>NUCLEOTIDE SEQUENCE [LARGE SCALE GENOMIC DNA]</scope>
    <source>
        <strain evidence="3">JCM 10083</strain>
    </source>
</reference>
<evidence type="ECO:0000313" key="3">
    <source>
        <dbReference type="Proteomes" id="UP001596514"/>
    </source>
</evidence>
<dbReference type="RefSeq" id="WP_343966320.1">
    <property type="nucleotide sequence ID" value="NZ_BAAAGK010000039.1"/>
</dbReference>
<proteinExistence type="predicted"/>
<gene>
    <name evidence="2" type="ORF">ACFQVD_08345</name>
</gene>
<evidence type="ECO:0000256" key="1">
    <source>
        <dbReference type="SAM" id="MobiDB-lite"/>
    </source>
</evidence>
<dbReference type="EMBL" id="JBHTEE010000001">
    <property type="protein sequence ID" value="MFC7600116.1"/>
    <property type="molecule type" value="Genomic_DNA"/>
</dbReference>
<accession>A0ABW2SWD2</accession>
<sequence>MVSRHLFFFNGPVQNQEFTFAEKPGKAVGIRIAAALNQLLGHSPVPHLWNTVTLSGDLRHRHTTTWPRRPRADVEADAIAAKYAPGTWPPGGIVTDADRPVADLAREMIAEALSAGTLTISRERVRVCAGCGHMTGTADHACRACGNAATRAHVAEHLVAERDPARPVVAGEDIHAFRRRAPLQLRNAAGNVPARLILSRTRAYGIDLEAVGLPGLVLDPRAGLHVAVLAAARRLQADVAVMTTTANAALNVAAHGQPFRTHHGLRLRYVLHGHVPYSAASVLSQVYERHQADAATQTTFETWFLPLYALKEKNGVRTEQLPALFKHFSRARRARPPHPDPQLIDNLHRSITEGDADWVMRQSVLAHAMTSTDIPQPDDEVELTGAPTP</sequence>
<evidence type="ECO:0000313" key="2">
    <source>
        <dbReference type="EMBL" id="MFC7600116.1"/>
    </source>
</evidence>